<dbReference type="EMBL" id="CM041546">
    <property type="protein sequence ID" value="KAI3361371.1"/>
    <property type="molecule type" value="Genomic_DNA"/>
</dbReference>
<evidence type="ECO:0000313" key="1">
    <source>
        <dbReference type="EMBL" id="KAI3361371.1"/>
    </source>
</evidence>
<gene>
    <name evidence="1" type="ORF">L3Q82_013550</name>
</gene>
<organism evidence="1 2">
    <name type="scientific">Scortum barcoo</name>
    <name type="common">barcoo grunter</name>
    <dbReference type="NCBI Taxonomy" id="214431"/>
    <lineage>
        <taxon>Eukaryota</taxon>
        <taxon>Metazoa</taxon>
        <taxon>Chordata</taxon>
        <taxon>Craniata</taxon>
        <taxon>Vertebrata</taxon>
        <taxon>Euteleostomi</taxon>
        <taxon>Actinopterygii</taxon>
        <taxon>Neopterygii</taxon>
        <taxon>Teleostei</taxon>
        <taxon>Neoteleostei</taxon>
        <taxon>Acanthomorphata</taxon>
        <taxon>Eupercaria</taxon>
        <taxon>Centrarchiformes</taxon>
        <taxon>Terapontoidei</taxon>
        <taxon>Terapontidae</taxon>
        <taxon>Scortum</taxon>
    </lineage>
</organism>
<protein>
    <submittedName>
        <fullName evidence="1">Uncharacterized protein</fullName>
    </submittedName>
</protein>
<comment type="caution">
    <text evidence="1">The sequence shown here is derived from an EMBL/GenBank/DDBJ whole genome shotgun (WGS) entry which is preliminary data.</text>
</comment>
<name>A0ACB8W0X9_9TELE</name>
<dbReference type="Proteomes" id="UP000831701">
    <property type="component" value="Chromosome 16"/>
</dbReference>
<evidence type="ECO:0000313" key="2">
    <source>
        <dbReference type="Proteomes" id="UP000831701"/>
    </source>
</evidence>
<proteinExistence type="predicted"/>
<reference evidence="1" key="1">
    <citation type="submission" date="2022-04" db="EMBL/GenBank/DDBJ databases">
        <title>Jade perch genome.</title>
        <authorList>
            <person name="Chao B."/>
        </authorList>
    </citation>
    <scope>NUCLEOTIDE SEQUENCE</scope>
    <source>
        <strain evidence="1">CB-2022</strain>
    </source>
</reference>
<sequence length="755" mass="83023">MDASGMSALLYRTSKPLGKVRRRVQDLRIPSSSYCDFLASRPVLDLSHNESARLAGDSLLSRGLEGYHEVLNAEGEVDFLSQLDKIYILENGRDGSAADPGASDDDDEELGSLSAGSQSITQCPALSTDSDPTVTGLDLSSRDVKWTDSVLDEPSVEVYFQSDCRAAGMKDLVREFIRKARMALAIVVNSFSDVELLCDLLEASRKRNVSVHLLLDHLNLNLFVSMWQDLKLNSINFPVKTGEAALVRSVEGQTYCAKTGRKLNGQIAESFIITDWTEVLTGSYSFSWLSWQVHRSLVVHVKGSVVVPFHQEFHRLHSSSKPVPGFVTYITVPRTAPFCTASHAAQNHTSDASKTKPSLTGTTCHRAWNEDPQNTQTKAKMPVLPKPQSAELECSKGYTQPPHRAGTGAQMHGKPPQLYPKPVVQPGALQSGTVGKQIVGAAQHDADVEPQGKNQNQVQIQSNPHVLYVQSQLAGLTVSTTAEKSARLQESNPQQAASPAHGQHRTVRYQTTLKPHADLEHHNVGTEGLFFQQRNRDRLTKPPGEEAGLNTQRRQWIHSLNFKLKVDSLSDNPKAPSPSALQQNQAKAGLWFPVTHPTKHTSGQQANMSFFGTRRQDQPQRHHQPPLHSHPATEALGSKSTVTVTGAHLKPQLQSNSKLFSPGTRTKLQPQLSQQMIPHPRLNWMPQSHGARPRPVARHSSFNTTYGMGQSTGGQVGWRPFPSSMNTQLGRSKSLNDRHSAGYKGAGLNLNMPWT</sequence>
<accession>A0ACB8W0X9</accession>
<keyword evidence="2" id="KW-1185">Reference proteome</keyword>